<protein>
    <submittedName>
        <fullName evidence="1">Uncharacterized protein</fullName>
    </submittedName>
</protein>
<sequence length="124" mass="14965">MNSDSYSMDKFTFFSSEYLHTFPMEYFRYLQLLYPVFFSINLTFSISKIPYRTLDVPTLSFSALTLHSQPLKYPITRTMDVPTLCSSALTLHFQPLKYPIRWTYLYQFRMKLLFIVYRCCCHVW</sequence>
<organism evidence="1">
    <name type="scientific">Cacopsylla melanoneura</name>
    <dbReference type="NCBI Taxonomy" id="428564"/>
    <lineage>
        <taxon>Eukaryota</taxon>
        <taxon>Metazoa</taxon>
        <taxon>Ecdysozoa</taxon>
        <taxon>Arthropoda</taxon>
        <taxon>Hexapoda</taxon>
        <taxon>Insecta</taxon>
        <taxon>Pterygota</taxon>
        <taxon>Neoptera</taxon>
        <taxon>Paraneoptera</taxon>
        <taxon>Hemiptera</taxon>
        <taxon>Sternorrhyncha</taxon>
        <taxon>Psylloidea</taxon>
        <taxon>Psyllidae</taxon>
        <taxon>Psyllinae</taxon>
        <taxon>Cacopsylla</taxon>
    </lineage>
</organism>
<evidence type="ECO:0000313" key="1">
    <source>
        <dbReference type="EMBL" id="CAG6653486.1"/>
    </source>
</evidence>
<accession>A0A8D8RR83</accession>
<reference evidence="1" key="1">
    <citation type="submission" date="2021-05" db="EMBL/GenBank/DDBJ databases">
        <authorList>
            <person name="Alioto T."/>
            <person name="Alioto T."/>
            <person name="Gomez Garrido J."/>
        </authorList>
    </citation>
    <scope>NUCLEOTIDE SEQUENCE</scope>
</reference>
<name>A0A8D8RR83_9HEMI</name>
<proteinExistence type="predicted"/>
<dbReference type="AlphaFoldDB" id="A0A8D8RR83"/>
<dbReference type="EMBL" id="HBUF01173795">
    <property type="protein sequence ID" value="CAG6653486.1"/>
    <property type="molecule type" value="Transcribed_RNA"/>
</dbReference>